<evidence type="ECO:0000256" key="20">
    <source>
        <dbReference type="ARBA" id="ARBA00049902"/>
    </source>
</evidence>
<dbReference type="Proteomes" id="UP001205063">
    <property type="component" value="Unassembled WGS sequence"/>
</dbReference>
<evidence type="ECO:0000256" key="14">
    <source>
        <dbReference type="ARBA" id="ARBA00032370"/>
    </source>
</evidence>
<dbReference type="EMBL" id="JANGAB010000004">
    <property type="protein sequence ID" value="MCQ4949722.1"/>
    <property type="molecule type" value="Genomic_DNA"/>
</dbReference>
<keyword evidence="11 22" id="KW-0472">Membrane</keyword>
<keyword evidence="12" id="KW-0131">Cell cycle</keyword>
<keyword evidence="3" id="KW-1003">Cell membrane</keyword>
<feature type="transmembrane region" description="Helical" evidence="22">
    <location>
        <begin position="299"/>
        <end position="320"/>
    </location>
</feature>
<evidence type="ECO:0000256" key="19">
    <source>
        <dbReference type="ARBA" id="ARBA00044770"/>
    </source>
</evidence>
<dbReference type="GO" id="GO:0071555">
    <property type="term" value="P:cell wall organization"/>
    <property type="evidence" value="ECO:0007669"/>
    <property type="project" value="UniProtKB-KW"/>
</dbReference>
<feature type="transmembrane region" description="Helical" evidence="22">
    <location>
        <begin position="332"/>
        <end position="353"/>
    </location>
</feature>
<comment type="function">
    <text evidence="21">Peptidoglycan polymerase that is essential for cell division.</text>
</comment>
<evidence type="ECO:0000256" key="13">
    <source>
        <dbReference type="ARBA" id="ARBA00023316"/>
    </source>
</evidence>
<feature type="transmembrane region" description="Helical" evidence="22">
    <location>
        <begin position="38"/>
        <end position="56"/>
    </location>
</feature>
<proteinExistence type="inferred from homology"/>
<evidence type="ECO:0000256" key="22">
    <source>
        <dbReference type="SAM" id="Phobius"/>
    </source>
</evidence>
<feature type="transmembrane region" description="Helical" evidence="22">
    <location>
        <begin position="68"/>
        <end position="87"/>
    </location>
</feature>
<evidence type="ECO:0000256" key="17">
    <source>
        <dbReference type="ARBA" id="ARBA00041185"/>
    </source>
</evidence>
<evidence type="ECO:0000256" key="4">
    <source>
        <dbReference type="ARBA" id="ARBA00022618"/>
    </source>
</evidence>
<comment type="subcellular location">
    <subcellularLocation>
        <location evidence="1">Cell membrane</location>
        <topology evidence="1">Multi-pass membrane protein</topology>
    </subcellularLocation>
</comment>
<organism evidence="23 24">
    <name type="scientific">Bittarella massiliensis</name>
    <name type="common">ex Durand et al. 2017</name>
    <dbReference type="NCBI Taxonomy" id="1720313"/>
    <lineage>
        <taxon>Bacteria</taxon>
        <taxon>Bacillati</taxon>
        <taxon>Bacillota</taxon>
        <taxon>Clostridia</taxon>
        <taxon>Eubacteriales</taxon>
        <taxon>Oscillospiraceae</taxon>
        <taxon>Bittarella (ex Durand et al. 2017)</taxon>
    </lineage>
</organism>
<dbReference type="GO" id="GO:0008360">
    <property type="term" value="P:regulation of cell shape"/>
    <property type="evidence" value="ECO:0007669"/>
    <property type="project" value="UniProtKB-KW"/>
</dbReference>
<evidence type="ECO:0000256" key="1">
    <source>
        <dbReference type="ARBA" id="ARBA00004651"/>
    </source>
</evidence>
<dbReference type="InterPro" id="IPR001182">
    <property type="entry name" value="FtsW/RodA"/>
</dbReference>
<dbReference type="Pfam" id="PF01098">
    <property type="entry name" value="FTSW_RODA_SPOVE"/>
    <property type="match status" value="1"/>
</dbReference>
<keyword evidence="9" id="KW-0573">Peptidoglycan synthesis</keyword>
<protein>
    <recommendedName>
        <fullName evidence="17">Probable peptidoglycan glycosyltransferase FtsW</fullName>
        <ecNumber evidence="19">2.4.99.28</ecNumber>
    </recommendedName>
    <alternativeName>
        <fullName evidence="18">Cell division protein FtsW</fullName>
    </alternativeName>
    <alternativeName>
        <fullName evidence="15">Cell wall polymerase</fullName>
    </alternativeName>
    <alternativeName>
        <fullName evidence="14">Peptidoglycan polymerase</fullName>
    </alternativeName>
</protein>
<evidence type="ECO:0000256" key="9">
    <source>
        <dbReference type="ARBA" id="ARBA00022984"/>
    </source>
</evidence>
<dbReference type="PANTHER" id="PTHR30474">
    <property type="entry name" value="CELL CYCLE PROTEIN"/>
    <property type="match status" value="1"/>
</dbReference>
<evidence type="ECO:0000256" key="6">
    <source>
        <dbReference type="ARBA" id="ARBA00022679"/>
    </source>
</evidence>
<feature type="transmembrane region" description="Helical" evidence="22">
    <location>
        <begin position="131"/>
        <end position="150"/>
    </location>
</feature>
<feature type="transmembrane region" description="Helical" evidence="22">
    <location>
        <begin position="107"/>
        <end position="124"/>
    </location>
</feature>
<dbReference type="GO" id="GO:0032153">
    <property type="term" value="C:cell division site"/>
    <property type="evidence" value="ECO:0007669"/>
    <property type="project" value="TreeGrafter"/>
</dbReference>
<gene>
    <name evidence="23" type="primary">ftsW</name>
    <name evidence="23" type="ORF">NE646_08595</name>
</gene>
<comment type="pathway">
    <text evidence="2">Cell wall biogenesis; peptidoglycan biosynthesis.</text>
</comment>
<evidence type="ECO:0000256" key="8">
    <source>
        <dbReference type="ARBA" id="ARBA00022960"/>
    </source>
</evidence>
<dbReference type="GO" id="GO:0008955">
    <property type="term" value="F:peptidoglycan glycosyltransferase activity"/>
    <property type="evidence" value="ECO:0007669"/>
    <property type="project" value="UniProtKB-EC"/>
</dbReference>
<evidence type="ECO:0000256" key="10">
    <source>
        <dbReference type="ARBA" id="ARBA00022989"/>
    </source>
</evidence>
<comment type="catalytic activity">
    <reaction evidence="20">
        <text>[GlcNAc-(1-&gt;4)-Mur2Ac(oyl-L-Ala-gamma-D-Glu-L-Lys-D-Ala-D-Ala)](n)-di-trans,octa-cis-undecaprenyl diphosphate + beta-D-GlcNAc-(1-&gt;4)-Mur2Ac(oyl-L-Ala-gamma-D-Glu-L-Lys-D-Ala-D-Ala)-di-trans,octa-cis-undecaprenyl diphosphate = [GlcNAc-(1-&gt;4)-Mur2Ac(oyl-L-Ala-gamma-D-Glu-L-Lys-D-Ala-D-Ala)](n+1)-di-trans,octa-cis-undecaprenyl diphosphate + di-trans,octa-cis-undecaprenyl diphosphate + H(+)</text>
        <dbReference type="Rhea" id="RHEA:23708"/>
        <dbReference type="Rhea" id="RHEA-COMP:9602"/>
        <dbReference type="Rhea" id="RHEA-COMP:9603"/>
        <dbReference type="ChEBI" id="CHEBI:15378"/>
        <dbReference type="ChEBI" id="CHEBI:58405"/>
        <dbReference type="ChEBI" id="CHEBI:60033"/>
        <dbReference type="ChEBI" id="CHEBI:78435"/>
        <dbReference type="EC" id="2.4.99.28"/>
    </reaction>
</comment>
<dbReference type="GO" id="GO:0009252">
    <property type="term" value="P:peptidoglycan biosynthetic process"/>
    <property type="evidence" value="ECO:0007669"/>
    <property type="project" value="UniProtKB-KW"/>
</dbReference>
<dbReference type="InterPro" id="IPR013437">
    <property type="entry name" value="FtsW"/>
</dbReference>
<evidence type="ECO:0000256" key="3">
    <source>
        <dbReference type="ARBA" id="ARBA00022475"/>
    </source>
</evidence>
<keyword evidence="6" id="KW-0808">Transferase</keyword>
<evidence type="ECO:0000256" key="18">
    <source>
        <dbReference type="ARBA" id="ARBA00041418"/>
    </source>
</evidence>
<dbReference type="GO" id="GO:0015648">
    <property type="term" value="F:lipid-linked peptidoglycan transporter activity"/>
    <property type="evidence" value="ECO:0007669"/>
    <property type="project" value="TreeGrafter"/>
</dbReference>
<dbReference type="GO" id="GO:0051301">
    <property type="term" value="P:cell division"/>
    <property type="evidence" value="ECO:0007669"/>
    <property type="project" value="UniProtKB-KW"/>
</dbReference>
<evidence type="ECO:0000256" key="11">
    <source>
        <dbReference type="ARBA" id="ARBA00023136"/>
    </source>
</evidence>
<evidence type="ECO:0000256" key="2">
    <source>
        <dbReference type="ARBA" id="ARBA00004752"/>
    </source>
</evidence>
<keyword evidence="5" id="KW-0328">Glycosyltransferase</keyword>
<feature type="transmembrane region" description="Helical" evidence="22">
    <location>
        <begin position="177"/>
        <end position="199"/>
    </location>
</feature>
<comment type="similarity">
    <text evidence="16">Belongs to the SEDS family. FtsW subfamily.</text>
</comment>
<sequence length="362" mass="39779">MDTTFLVLVLVLVIFGLVMLFSASYAFAYYNYGNSFHFILRQGIFAVGGVTMMLAISKIDYHIYEKFSYILIGLSVVLLIVVLFMEPLNNARRWINLGFTTFQPSEVAKFAVIVLFAHLINVNYKRLQTFRYGVLPFMAVLAVICGLMVLEPHLSGTILIVTIGFTMMFVGGTGTKWFVMGGVAIVGALAFLLLFTPLLEHAIPRLEMWQNPFIDKQGDGWQTVQSLLAIGSGGVFGLGLGNSRQKHLYVPEPHNDFIFSILCEELGLVGGLIVIILFILLVVRGFAIAMKAKDKFGSMLALGLTFQVGLQALLNIAVVTNTVPNTGISLPFFSYGGTSLLMLLGEMGIVLSVSRHANIEKK</sequence>
<dbReference type="GO" id="GO:0005886">
    <property type="term" value="C:plasma membrane"/>
    <property type="evidence" value="ECO:0007669"/>
    <property type="project" value="UniProtKB-SubCell"/>
</dbReference>
<dbReference type="PANTHER" id="PTHR30474:SF2">
    <property type="entry name" value="PEPTIDOGLYCAN GLYCOSYLTRANSFERASE FTSW-RELATED"/>
    <property type="match status" value="1"/>
</dbReference>
<evidence type="ECO:0000256" key="16">
    <source>
        <dbReference type="ARBA" id="ARBA00038053"/>
    </source>
</evidence>
<dbReference type="EC" id="2.4.99.28" evidence="19"/>
<feature type="transmembrane region" description="Helical" evidence="22">
    <location>
        <begin position="156"/>
        <end position="172"/>
    </location>
</feature>
<name>A0AAW5KCI1_9FIRM</name>
<keyword evidence="8" id="KW-0133">Cell shape</keyword>
<dbReference type="NCBIfam" id="TIGR02614">
    <property type="entry name" value="ftsW"/>
    <property type="match status" value="1"/>
</dbReference>
<feature type="transmembrane region" description="Helical" evidence="22">
    <location>
        <begin position="266"/>
        <end position="287"/>
    </location>
</feature>
<accession>A0AAW5KCI1</accession>
<evidence type="ECO:0000256" key="15">
    <source>
        <dbReference type="ARBA" id="ARBA00033270"/>
    </source>
</evidence>
<evidence type="ECO:0000313" key="24">
    <source>
        <dbReference type="Proteomes" id="UP001205063"/>
    </source>
</evidence>
<keyword evidence="13" id="KW-0961">Cell wall biogenesis/degradation</keyword>
<evidence type="ECO:0000256" key="21">
    <source>
        <dbReference type="ARBA" id="ARBA00049966"/>
    </source>
</evidence>
<keyword evidence="10 22" id="KW-1133">Transmembrane helix</keyword>
<comment type="caution">
    <text evidence="23">The sequence shown here is derived from an EMBL/GenBank/DDBJ whole genome shotgun (WGS) entry which is preliminary data.</text>
</comment>
<dbReference type="AlphaFoldDB" id="A0AAW5KCI1"/>
<keyword evidence="7 22" id="KW-0812">Transmembrane</keyword>
<evidence type="ECO:0000256" key="7">
    <source>
        <dbReference type="ARBA" id="ARBA00022692"/>
    </source>
</evidence>
<keyword evidence="4" id="KW-0132">Cell division</keyword>
<evidence type="ECO:0000256" key="5">
    <source>
        <dbReference type="ARBA" id="ARBA00022676"/>
    </source>
</evidence>
<evidence type="ECO:0000256" key="12">
    <source>
        <dbReference type="ARBA" id="ARBA00023306"/>
    </source>
</evidence>
<evidence type="ECO:0000313" key="23">
    <source>
        <dbReference type="EMBL" id="MCQ4949722.1"/>
    </source>
</evidence>
<reference evidence="23" key="1">
    <citation type="submission" date="2022-06" db="EMBL/GenBank/DDBJ databases">
        <title>Isolation of gut microbiota from human fecal samples.</title>
        <authorList>
            <person name="Pamer E.G."/>
            <person name="Barat B."/>
            <person name="Waligurski E."/>
            <person name="Medina S."/>
            <person name="Paddock L."/>
            <person name="Mostad J."/>
        </authorList>
    </citation>
    <scope>NUCLEOTIDE SEQUENCE</scope>
    <source>
        <strain evidence="23">DFI.7.96</strain>
    </source>
</reference>